<comment type="function">
    <text evidence="2">Catalyzes the condensation of isopentenyl diphosphate (IPP) with allylic pyrophosphates generating different type of terpenoids.</text>
</comment>
<dbReference type="PROSITE" id="PS01066">
    <property type="entry name" value="UPP_SYNTHASE"/>
    <property type="match status" value="1"/>
</dbReference>
<dbReference type="NCBIfam" id="TIGR00055">
    <property type="entry name" value="uppS"/>
    <property type="match status" value="1"/>
</dbReference>
<reference evidence="4" key="1">
    <citation type="submission" date="2014-11" db="EMBL/GenBank/DDBJ databases">
        <title>Genome sequencing of Roseivirga sp. D-25.</title>
        <authorList>
            <person name="Selvaratnam C."/>
            <person name="Thevarajoo S."/>
            <person name="Goh K.M."/>
            <person name="Eee R."/>
            <person name="Chan K.-G."/>
            <person name="Chong C.S."/>
        </authorList>
    </citation>
    <scope>NUCLEOTIDE SEQUENCE [LARGE SCALE GENOMIC DNA]</scope>
    <source>
        <strain evidence="4">D-25</strain>
    </source>
</reference>
<accession>A0A0L8APA1</accession>
<feature type="binding site" evidence="2">
    <location>
        <begin position="193"/>
        <end position="195"/>
    </location>
    <ligand>
        <name>substrate</name>
    </ligand>
</feature>
<dbReference type="RefSeq" id="WP_053222293.1">
    <property type="nucleotide sequence ID" value="NZ_JSVA01000004.1"/>
</dbReference>
<sequence length="243" mass="27462">MKNKIKLDSLPKHIAVIMDGNGRWAKSQGAARVFGHKNAIKAVRDTTEGCAELGIEYLTLYAFSTENWNRPKLEVNALMQLLVATINKEIKTLMDNDIKLTAIGDIASLPDSCQRELAQAMETTSNNKRMTLVLALSYSGKWDITNAMKQIAAKCETGALKAENITSEVVENHLSTSGIPDPELLIRTSGEQRISNFLLWQMAYTEFFITDTLWPDFRREHLYEAIVSYQTRERRFGKTSEQI</sequence>
<keyword evidence="4" id="KW-1185">Reference proteome</keyword>
<dbReference type="EC" id="2.5.1.-" evidence="2"/>
<dbReference type="OrthoDB" id="4191603at2"/>
<feature type="binding site" evidence="2">
    <location>
        <position position="19"/>
    </location>
    <ligand>
        <name>Mg(2+)</name>
        <dbReference type="ChEBI" id="CHEBI:18420"/>
    </ligand>
</feature>
<proteinExistence type="inferred from homology"/>
<feature type="binding site" evidence="2">
    <location>
        <position position="68"/>
    </location>
    <ligand>
        <name>substrate</name>
    </ligand>
</feature>
<dbReference type="SUPFAM" id="SSF64005">
    <property type="entry name" value="Undecaprenyl diphosphate synthase"/>
    <property type="match status" value="1"/>
</dbReference>
<comment type="cofactor">
    <cofactor evidence="2">
        <name>Mg(2+)</name>
        <dbReference type="ChEBI" id="CHEBI:18420"/>
    </cofactor>
    <text evidence="2">Binds 2 magnesium ions per subunit.</text>
</comment>
<feature type="active site" evidence="2">
    <location>
        <position position="19"/>
    </location>
</feature>
<dbReference type="InterPro" id="IPR036424">
    <property type="entry name" value="UPP_synth-like_sf"/>
</dbReference>
<feature type="binding site" evidence="2">
    <location>
        <begin position="20"/>
        <end position="23"/>
    </location>
    <ligand>
        <name>substrate</name>
    </ligand>
</feature>
<dbReference type="EMBL" id="JSVA01000004">
    <property type="protein sequence ID" value="KOF04061.1"/>
    <property type="molecule type" value="Genomic_DNA"/>
</dbReference>
<evidence type="ECO:0000313" key="3">
    <source>
        <dbReference type="EMBL" id="KOF04061.1"/>
    </source>
</evidence>
<dbReference type="AlphaFoldDB" id="A0A0L8APA1"/>
<dbReference type="InterPro" id="IPR018520">
    <property type="entry name" value="UPP_synth-like_CS"/>
</dbReference>
<dbReference type="NCBIfam" id="NF011405">
    <property type="entry name" value="PRK14830.1"/>
    <property type="match status" value="1"/>
</dbReference>
<protein>
    <recommendedName>
        <fullName evidence="2">Isoprenyl transferase</fullName>
        <ecNumber evidence="2">2.5.1.-</ecNumber>
    </recommendedName>
</protein>
<evidence type="ECO:0000313" key="4">
    <source>
        <dbReference type="Proteomes" id="UP000036908"/>
    </source>
</evidence>
<evidence type="ECO:0000256" key="2">
    <source>
        <dbReference type="HAMAP-Rule" id="MF_01139"/>
    </source>
</evidence>
<keyword evidence="2" id="KW-0479">Metal-binding</keyword>
<keyword evidence="2" id="KW-0460">Magnesium</keyword>
<dbReference type="InterPro" id="IPR001441">
    <property type="entry name" value="UPP_synth-like"/>
</dbReference>
<comment type="subunit">
    <text evidence="2">Homodimer.</text>
</comment>
<dbReference type="GO" id="GO:0045547">
    <property type="term" value="F:ditrans,polycis-polyprenyl diphosphate synthase [(2E,6E)-farnesyl diphosphate specific] activity"/>
    <property type="evidence" value="ECO:0007669"/>
    <property type="project" value="TreeGrafter"/>
</dbReference>
<comment type="similarity">
    <text evidence="2">Belongs to the UPP synthase family.</text>
</comment>
<dbReference type="FunFam" id="3.40.1180.10:FF:000001">
    <property type="entry name" value="(2E,6E)-farnesyl-diphosphate-specific ditrans,polycis-undecaprenyl-diphosphate synthase"/>
    <property type="match status" value="1"/>
</dbReference>
<feature type="binding site" evidence="2">
    <location>
        <position position="24"/>
    </location>
    <ligand>
        <name>substrate</name>
    </ligand>
</feature>
<gene>
    <name evidence="3" type="ORF">OB69_03465</name>
</gene>
<feature type="binding site" evidence="2">
    <location>
        <begin position="64"/>
        <end position="66"/>
    </location>
    <ligand>
        <name>substrate</name>
    </ligand>
</feature>
<dbReference type="HAMAP" id="MF_01139">
    <property type="entry name" value="ISPT"/>
    <property type="match status" value="1"/>
</dbReference>
<organism evidence="3 4">
    <name type="scientific">Roseivirga seohaensis subsp. aquiponti</name>
    <dbReference type="NCBI Taxonomy" id="1566026"/>
    <lineage>
        <taxon>Bacteria</taxon>
        <taxon>Pseudomonadati</taxon>
        <taxon>Bacteroidota</taxon>
        <taxon>Cytophagia</taxon>
        <taxon>Cytophagales</taxon>
        <taxon>Roseivirgaceae</taxon>
        <taxon>Roseivirga</taxon>
    </lineage>
</organism>
<keyword evidence="1 2" id="KW-0808">Transferase</keyword>
<dbReference type="CDD" id="cd00475">
    <property type="entry name" value="Cis_IPPS"/>
    <property type="match status" value="1"/>
</dbReference>
<comment type="caution">
    <text evidence="3">The sequence shown here is derived from an EMBL/GenBank/DDBJ whole genome shotgun (WGS) entry which is preliminary data.</text>
</comment>
<feature type="binding site" evidence="2">
    <location>
        <position position="187"/>
    </location>
    <ligand>
        <name>substrate</name>
    </ligand>
</feature>
<feature type="binding site" evidence="2">
    <location>
        <position position="70"/>
    </location>
    <ligand>
        <name>substrate</name>
    </ligand>
</feature>
<dbReference type="PANTHER" id="PTHR10291">
    <property type="entry name" value="DEHYDRODOLICHYL DIPHOSPHATE SYNTHASE FAMILY MEMBER"/>
    <property type="match status" value="1"/>
</dbReference>
<dbReference type="GO" id="GO:0016094">
    <property type="term" value="P:polyprenol biosynthetic process"/>
    <property type="evidence" value="ECO:0007669"/>
    <property type="project" value="TreeGrafter"/>
</dbReference>
<evidence type="ECO:0000256" key="1">
    <source>
        <dbReference type="ARBA" id="ARBA00022679"/>
    </source>
</evidence>
<feature type="active site" description="Proton acceptor" evidence="2">
    <location>
        <position position="67"/>
    </location>
</feature>
<dbReference type="Pfam" id="PF01255">
    <property type="entry name" value="Prenyltransf"/>
    <property type="match status" value="1"/>
</dbReference>
<dbReference type="Proteomes" id="UP000036908">
    <property type="component" value="Unassembled WGS sequence"/>
</dbReference>
<name>A0A0L8APA1_9BACT</name>
<dbReference type="Gene3D" id="3.40.1180.10">
    <property type="entry name" value="Decaprenyl diphosphate synthase-like"/>
    <property type="match status" value="1"/>
</dbReference>
<feature type="binding site" evidence="2">
    <location>
        <position position="206"/>
    </location>
    <ligand>
        <name>Mg(2+)</name>
        <dbReference type="ChEBI" id="CHEBI:18420"/>
    </ligand>
</feature>
<dbReference type="PANTHER" id="PTHR10291:SF0">
    <property type="entry name" value="DEHYDRODOLICHYL DIPHOSPHATE SYNTHASE 2"/>
    <property type="match status" value="1"/>
</dbReference>
<dbReference type="GO" id="GO:0000287">
    <property type="term" value="F:magnesium ion binding"/>
    <property type="evidence" value="ECO:0007669"/>
    <property type="project" value="UniProtKB-UniRule"/>
</dbReference>
<feature type="binding site" evidence="2">
    <location>
        <position position="36"/>
    </location>
    <ligand>
        <name>substrate</name>
    </ligand>
</feature>
<dbReference type="PATRIC" id="fig|1566026.4.peg.2464"/>
<feature type="binding site" evidence="2">
    <location>
        <position position="32"/>
    </location>
    <ligand>
        <name>substrate</name>
    </ligand>
</feature>